<dbReference type="Gene3D" id="3.30.9.10">
    <property type="entry name" value="D-Amino Acid Oxidase, subunit A, domain 2"/>
    <property type="match status" value="1"/>
</dbReference>
<dbReference type="SUPFAM" id="SSF51905">
    <property type="entry name" value="FAD/NAD(P)-binding domain"/>
    <property type="match status" value="1"/>
</dbReference>
<dbReference type="PANTHER" id="PTHR42720">
    <property type="entry name" value="GLYCEROL-3-PHOSPHATE DEHYDROGENASE"/>
    <property type="match status" value="1"/>
</dbReference>
<comment type="caution">
    <text evidence="3">The sequence shown here is derived from an EMBL/GenBank/DDBJ whole genome shotgun (WGS) entry which is preliminary data.</text>
</comment>
<feature type="domain" description="FAD dependent oxidoreductase" evidence="1">
    <location>
        <begin position="102"/>
        <end position="456"/>
    </location>
</feature>
<feature type="domain" description="BFD-like [2Fe-2S]-binding" evidence="2">
    <location>
        <begin position="506"/>
        <end position="560"/>
    </location>
</feature>
<accession>M2BV85</accession>
<gene>
    <name evidence="3" type="ORF">HMPREF9733_00574</name>
</gene>
<dbReference type="PATRIC" id="fig|999437.3.peg.575"/>
<dbReference type="CDD" id="cd19946">
    <property type="entry name" value="GlpA-like_Fer2_BFD-like"/>
    <property type="match status" value="1"/>
</dbReference>
<dbReference type="InterPro" id="IPR006076">
    <property type="entry name" value="FAD-dep_OxRdtase"/>
</dbReference>
<dbReference type="InterPro" id="IPR007419">
    <property type="entry name" value="BFD-like_2Fe2S-bd_dom"/>
</dbReference>
<dbReference type="HOGENOM" id="CLU_024775_3_1_12"/>
<reference evidence="3 4" key="1">
    <citation type="submission" date="2012-01" db="EMBL/GenBank/DDBJ databases">
        <title>The Genome Sequence of Treponema denticola SP33.</title>
        <authorList>
            <consortium name="The Broad Institute Genome Sequencing Platform"/>
            <person name="Earl A."/>
            <person name="Ward D."/>
            <person name="Feldgarden M."/>
            <person name="Gevers D."/>
            <person name="Blanton J.M."/>
            <person name="Fenno C.J."/>
            <person name="Baranova O.V."/>
            <person name="Mathney J."/>
            <person name="Dewhirst F.E."/>
            <person name="Izard J."/>
            <person name="Young S.K."/>
            <person name="Zeng Q."/>
            <person name="Gargeya S."/>
            <person name="Fitzgerald M."/>
            <person name="Haas B."/>
            <person name="Abouelleil A."/>
            <person name="Alvarado L."/>
            <person name="Arachchi H.M."/>
            <person name="Berlin A."/>
            <person name="Chapman S.B."/>
            <person name="Gearin G."/>
            <person name="Goldberg J."/>
            <person name="Griggs A."/>
            <person name="Gujja S."/>
            <person name="Hansen M."/>
            <person name="Heiman D."/>
            <person name="Howarth C."/>
            <person name="Larimer J."/>
            <person name="Lui A."/>
            <person name="MacDonald P.J.P."/>
            <person name="McCowen C."/>
            <person name="Montmayeur A."/>
            <person name="Murphy C."/>
            <person name="Neiman D."/>
            <person name="Pearson M."/>
            <person name="Priest M."/>
            <person name="Roberts A."/>
            <person name="Saif S."/>
            <person name="Shea T."/>
            <person name="Sisk P."/>
            <person name="Stolte C."/>
            <person name="Sykes S."/>
            <person name="Wortman J."/>
            <person name="Nusbaum C."/>
            <person name="Birren B."/>
        </authorList>
    </citation>
    <scope>NUCLEOTIDE SEQUENCE [LARGE SCALE GENOMIC DNA]</scope>
    <source>
        <strain evidence="3 4">SP33</strain>
    </source>
</reference>
<dbReference type="InterPro" id="IPR052745">
    <property type="entry name" value="G3P_Oxidase/Oxidoreductase"/>
</dbReference>
<dbReference type="Proteomes" id="UP000016183">
    <property type="component" value="Unassembled WGS sequence"/>
</dbReference>
<evidence type="ECO:0000313" key="3">
    <source>
        <dbReference type="EMBL" id="EMB25974.1"/>
    </source>
</evidence>
<proteinExistence type="predicted"/>
<dbReference type="AlphaFoldDB" id="M2BV85"/>
<dbReference type="InterPro" id="IPR041854">
    <property type="entry name" value="BFD-like_2Fe2S-bd_dom_sf"/>
</dbReference>
<protein>
    <recommendedName>
        <fullName evidence="5">FAD dependent oxidoreductase</fullName>
    </recommendedName>
</protein>
<evidence type="ECO:0000313" key="4">
    <source>
        <dbReference type="Proteomes" id="UP000016183"/>
    </source>
</evidence>
<organism evidence="3 4">
    <name type="scientific">Treponema denticola SP33</name>
    <dbReference type="NCBI Taxonomy" id="999437"/>
    <lineage>
        <taxon>Bacteria</taxon>
        <taxon>Pseudomonadati</taxon>
        <taxon>Spirochaetota</taxon>
        <taxon>Spirochaetia</taxon>
        <taxon>Spirochaetales</taxon>
        <taxon>Treponemataceae</taxon>
        <taxon>Treponema</taxon>
    </lineage>
</organism>
<evidence type="ECO:0000259" key="1">
    <source>
        <dbReference type="Pfam" id="PF01266"/>
    </source>
</evidence>
<dbReference type="Gene3D" id="1.10.10.1100">
    <property type="entry name" value="BFD-like [2Fe-2S]-binding domain"/>
    <property type="match status" value="1"/>
</dbReference>
<dbReference type="EMBL" id="AGDZ01000017">
    <property type="protein sequence ID" value="EMB25974.1"/>
    <property type="molecule type" value="Genomic_DNA"/>
</dbReference>
<evidence type="ECO:0008006" key="5">
    <source>
        <dbReference type="Google" id="ProtNLM"/>
    </source>
</evidence>
<name>M2BV85_TREDN</name>
<dbReference type="PANTHER" id="PTHR42720:SF1">
    <property type="entry name" value="GLYCEROL 3-PHOSPHATE OXIDASE"/>
    <property type="match status" value="1"/>
</dbReference>
<dbReference type="Gene3D" id="3.50.50.60">
    <property type="entry name" value="FAD/NAD(P)-binding domain"/>
    <property type="match status" value="1"/>
</dbReference>
<sequence>MLRSIENKIMQQKEDFNKKLLTLQKKLKRLNLSEKIKISLDVKSVVLEGDVSSMEERMDAGYAAARCGFKGVVNDLTINGRGEEPMRLPKIKDSLLEDRDFDAVIIGGGVIGCSIARELSRYDLKIALFEKESDVAMQASGHNDGMIHPGFADNPKKIKGKLNTRGNRMYTKVSEELGFDINRCGSFFLFYHPILKLLVPIMKKRCRLNGVDGDYGYRSRKEVKKIDPFMTDKNYGGFWLPSAGVASPMKVSICYAENACENGVEFFFNTALIGVKKEGSTITELITNRGTCRTRLMINAAGVWADKVAGLADDRFFSIHARKGTDAILDKRLKGLQKTSSAMPSLLRLRKGHSKGGGIMPCVEGNLLIGPNAVEVMDREDFSTKPEALEEIKKHLKLNSKVSPSDIITYYSGTRACTWEEDFIVEASERVENLVHAAGIQSPGFASAPAIAEDIVKISVSILKKKIDVNLKETFSPVRKAMKPVSEMETNERKALIEKNPQYGKIICRCEEVSEGEIRDAVNNPLNVFTLDAVKRRVRAGAGRCHGGFCTPHILKIIAEEKGIPIEKLTKKGEGSEIVQPIEKFEAFSGGEK</sequence>
<dbReference type="Pfam" id="PF04324">
    <property type="entry name" value="Fer2_BFD"/>
    <property type="match status" value="1"/>
</dbReference>
<dbReference type="Pfam" id="PF01266">
    <property type="entry name" value="DAO"/>
    <property type="match status" value="1"/>
</dbReference>
<dbReference type="InterPro" id="IPR036188">
    <property type="entry name" value="FAD/NAD-bd_sf"/>
</dbReference>
<evidence type="ECO:0000259" key="2">
    <source>
        <dbReference type="Pfam" id="PF04324"/>
    </source>
</evidence>